<organism evidence="10 11">
    <name type="scientific">Alcaligenes endophyticus</name>
    <dbReference type="NCBI Taxonomy" id="1929088"/>
    <lineage>
        <taxon>Bacteria</taxon>
        <taxon>Pseudomonadati</taxon>
        <taxon>Pseudomonadota</taxon>
        <taxon>Betaproteobacteria</taxon>
        <taxon>Burkholderiales</taxon>
        <taxon>Alcaligenaceae</taxon>
        <taxon>Alcaligenes</taxon>
    </lineage>
</organism>
<evidence type="ECO:0000256" key="3">
    <source>
        <dbReference type="ARBA" id="ARBA00022694"/>
    </source>
</evidence>
<dbReference type="PROSITE" id="PS51747">
    <property type="entry name" value="CYT_DCMP_DEAMINASES_2"/>
    <property type="match status" value="1"/>
</dbReference>
<dbReference type="Proteomes" id="UP001168613">
    <property type="component" value="Unassembled WGS sequence"/>
</dbReference>
<comment type="caution">
    <text evidence="10">The sequence shown here is derived from an EMBL/GenBank/DDBJ whole genome shotgun (WGS) entry which is preliminary data.</text>
</comment>
<keyword evidence="6 8" id="KW-0862">Zinc</keyword>
<proteinExistence type="inferred from homology"/>
<evidence type="ECO:0000256" key="6">
    <source>
        <dbReference type="ARBA" id="ARBA00022833"/>
    </source>
</evidence>
<comment type="cofactor">
    <cofactor evidence="8">
        <name>Zn(2+)</name>
        <dbReference type="ChEBI" id="CHEBI:29105"/>
    </cofactor>
    <text evidence="8">Binds 1 zinc ion per subunit.</text>
</comment>
<dbReference type="InterPro" id="IPR002125">
    <property type="entry name" value="CMP_dCMP_dom"/>
</dbReference>
<dbReference type="InterPro" id="IPR016192">
    <property type="entry name" value="APOBEC/CMP_deaminase_Zn-bd"/>
</dbReference>
<dbReference type="PANTHER" id="PTHR11079">
    <property type="entry name" value="CYTOSINE DEAMINASE FAMILY MEMBER"/>
    <property type="match status" value="1"/>
</dbReference>
<keyword evidence="11" id="KW-1185">Reference proteome</keyword>
<dbReference type="PANTHER" id="PTHR11079:SF202">
    <property type="entry name" value="TRNA-SPECIFIC ADENOSINE DEAMINASE"/>
    <property type="match status" value="1"/>
</dbReference>
<protein>
    <recommendedName>
        <fullName evidence="8">tRNA-specific adenosine deaminase</fullName>
        <ecNumber evidence="8">3.5.4.33</ecNumber>
    </recommendedName>
</protein>
<feature type="active site" description="Proton donor" evidence="8">
    <location>
        <position position="65"/>
    </location>
</feature>
<dbReference type="CDD" id="cd01285">
    <property type="entry name" value="nucleoside_deaminase"/>
    <property type="match status" value="1"/>
</dbReference>
<evidence type="ECO:0000313" key="11">
    <source>
        <dbReference type="Proteomes" id="UP001168613"/>
    </source>
</evidence>
<dbReference type="Gene3D" id="3.40.140.10">
    <property type="entry name" value="Cytidine Deaminase, domain 2"/>
    <property type="match status" value="1"/>
</dbReference>
<comment type="catalytic activity">
    <reaction evidence="7 8">
        <text>adenosine(34) in tRNA + H2O + H(+) = inosine(34) in tRNA + NH4(+)</text>
        <dbReference type="Rhea" id="RHEA:43168"/>
        <dbReference type="Rhea" id="RHEA-COMP:10373"/>
        <dbReference type="Rhea" id="RHEA-COMP:10374"/>
        <dbReference type="ChEBI" id="CHEBI:15377"/>
        <dbReference type="ChEBI" id="CHEBI:15378"/>
        <dbReference type="ChEBI" id="CHEBI:28938"/>
        <dbReference type="ChEBI" id="CHEBI:74411"/>
        <dbReference type="ChEBI" id="CHEBI:82852"/>
        <dbReference type="EC" id="3.5.4.33"/>
    </reaction>
</comment>
<dbReference type="NCBIfam" id="NF008113">
    <property type="entry name" value="PRK10860.1"/>
    <property type="match status" value="1"/>
</dbReference>
<feature type="binding site" evidence="8">
    <location>
        <position position="96"/>
    </location>
    <ligand>
        <name>Zn(2+)</name>
        <dbReference type="ChEBI" id="CHEBI:29105"/>
        <note>catalytic</note>
    </ligand>
</feature>
<dbReference type="HAMAP" id="MF_00972">
    <property type="entry name" value="tRNA_aden_deaminase"/>
    <property type="match status" value="1"/>
</dbReference>
<keyword evidence="3 8" id="KW-0819">tRNA processing</keyword>
<evidence type="ECO:0000256" key="4">
    <source>
        <dbReference type="ARBA" id="ARBA00022723"/>
    </source>
</evidence>
<evidence type="ECO:0000313" key="10">
    <source>
        <dbReference type="EMBL" id="MDN4121659.1"/>
    </source>
</evidence>
<gene>
    <name evidence="8 10" type="primary">tadA</name>
    <name evidence="10" type="ORF">LMS43_10190</name>
</gene>
<dbReference type="Pfam" id="PF00383">
    <property type="entry name" value="dCMP_cyt_deam_1"/>
    <property type="match status" value="1"/>
</dbReference>
<name>A0ABT8EK48_9BURK</name>
<dbReference type="RefSeq" id="WP_266124326.1">
    <property type="nucleotide sequence ID" value="NZ_JAJHNU010000002.1"/>
</dbReference>
<comment type="function">
    <text evidence="8">Catalyzes the deamination of adenosine to inosine at the wobble position 34 of tRNA(Arg2).</text>
</comment>
<accession>A0ABT8EK48</accession>
<evidence type="ECO:0000259" key="9">
    <source>
        <dbReference type="PROSITE" id="PS51747"/>
    </source>
</evidence>
<evidence type="ECO:0000256" key="5">
    <source>
        <dbReference type="ARBA" id="ARBA00022801"/>
    </source>
</evidence>
<dbReference type="PROSITE" id="PS00903">
    <property type="entry name" value="CYT_DCMP_DEAMINASES_1"/>
    <property type="match status" value="1"/>
</dbReference>
<evidence type="ECO:0000256" key="7">
    <source>
        <dbReference type="ARBA" id="ARBA00048045"/>
    </source>
</evidence>
<reference evidence="10" key="1">
    <citation type="submission" date="2021-11" db="EMBL/GenBank/DDBJ databases">
        <title>Draft genome sequence of Alcaligenes endophyticus type strain CCUG 75668T.</title>
        <authorList>
            <person name="Salva-Serra F."/>
            <person name="Duran R.E."/>
            <person name="Seeger M."/>
            <person name="Moore E.R.B."/>
            <person name="Jaen-Luchoro D."/>
        </authorList>
    </citation>
    <scope>NUCLEOTIDE SEQUENCE</scope>
    <source>
        <strain evidence="10">CCUG 75668</strain>
    </source>
</reference>
<dbReference type="SUPFAM" id="SSF53927">
    <property type="entry name" value="Cytidine deaminase-like"/>
    <property type="match status" value="1"/>
</dbReference>
<dbReference type="InterPro" id="IPR028883">
    <property type="entry name" value="tRNA_aden_deaminase"/>
</dbReference>
<keyword evidence="4 8" id="KW-0479">Metal-binding</keyword>
<dbReference type="GO" id="GO:0052717">
    <property type="term" value="F:tRNA-specific adenosine-34 deaminase activity"/>
    <property type="evidence" value="ECO:0007669"/>
    <property type="project" value="UniProtKB-EC"/>
</dbReference>
<keyword evidence="5 8" id="KW-0378">Hydrolase</keyword>
<feature type="domain" description="CMP/dCMP-type deaminase" evidence="9">
    <location>
        <begin position="11"/>
        <end position="139"/>
    </location>
</feature>
<evidence type="ECO:0000256" key="8">
    <source>
        <dbReference type="HAMAP-Rule" id="MF_00972"/>
    </source>
</evidence>
<sequence>MNYSDNTLMLSDDEHAMRLALEQAQLAYAIGEVPVGAVLIDGEGRLVGQGYNRSIVDHDPSQHAEMMALRAACKAVGNYRLPGYSLFVTLEPCLMCLGALLHARLERVVFGASDPKTGVCGSLLSLHEHTRLNHQTVVSGGVLESECADLLRQFFRERRAQHHLLKQQAQLDANS</sequence>
<comment type="similarity">
    <text evidence="1">Belongs to the cytidine and deoxycytidylate deaminase family. ADAT2 subfamily.</text>
</comment>
<feature type="binding site" evidence="8">
    <location>
        <position position="93"/>
    </location>
    <ligand>
        <name>Zn(2+)</name>
        <dbReference type="ChEBI" id="CHEBI:29105"/>
        <note>catalytic</note>
    </ligand>
</feature>
<dbReference type="InterPro" id="IPR016193">
    <property type="entry name" value="Cytidine_deaminase-like"/>
</dbReference>
<evidence type="ECO:0000256" key="1">
    <source>
        <dbReference type="ARBA" id="ARBA00010669"/>
    </source>
</evidence>
<dbReference type="EC" id="3.5.4.33" evidence="8"/>
<evidence type="ECO:0000256" key="2">
    <source>
        <dbReference type="ARBA" id="ARBA00011738"/>
    </source>
</evidence>
<feature type="binding site" evidence="8">
    <location>
        <position position="63"/>
    </location>
    <ligand>
        <name>Zn(2+)</name>
        <dbReference type="ChEBI" id="CHEBI:29105"/>
        <note>catalytic</note>
    </ligand>
</feature>
<dbReference type="EMBL" id="JAJHNU010000002">
    <property type="protein sequence ID" value="MDN4121659.1"/>
    <property type="molecule type" value="Genomic_DNA"/>
</dbReference>
<comment type="subunit">
    <text evidence="2 8">Homodimer.</text>
</comment>